<accession>A0A8X6NQ14</accession>
<dbReference type="EMBL" id="BMAW01106897">
    <property type="protein sequence ID" value="GFT26551.1"/>
    <property type="molecule type" value="Genomic_DNA"/>
</dbReference>
<keyword evidence="1" id="KW-0812">Transmembrane</keyword>
<name>A0A8X6NQ14_NEPPI</name>
<comment type="caution">
    <text evidence="2">The sequence shown here is derived from an EMBL/GenBank/DDBJ whole genome shotgun (WGS) entry which is preliminary data.</text>
</comment>
<gene>
    <name evidence="2" type="ORF">NPIL_534271</name>
</gene>
<dbReference type="Proteomes" id="UP000887013">
    <property type="component" value="Unassembled WGS sequence"/>
</dbReference>
<reference evidence="2" key="1">
    <citation type="submission" date="2020-08" db="EMBL/GenBank/DDBJ databases">
        <title>Multicomponent nature underlies the extraordinary mechanical properties of spider dragline silk.</title>
        <authorList>
            <person name="Kono N."/>
            <person name="Nakamura H."/>
            <person name="Mori M."/>
            <person name="Yoshida Y."/>
            <person name="Ohtoshi R."/>
            <person name="Malay A.D."/>
            <person name="Moran D.A.P."/>
            <person name="Tomita M."/>
            <person name="Numata K."/>
            <person name="Arakawa K."/>
        </authorList>
    </citation>
    <scope>NUCLEOTIDE SEQUENCE</scope>
</reference>
<evidence type="ECO:0000313" key="2">
    <source>
        <dbReference type="EMBL" id="GFT26551.1"/>
    </source>
</evidence>
<protein>
    <submittedName>
        <fullName evidence="2">Uncharacterized protein</fullName>
    </submittedName>
</protein>
<proteinExistence type="predicted"/>
<evidence type="ECO:0000256" key="1">
    <source>
        <dbReference type="SAM" id="Phobius"/>
    </source>
</evidence>
<dbReference type="PANTHER" id="PTHR47326:SF1">
    <property type="entry name" value="HTH PSQ-TYPE DOMAIN-CONTAINING PROTEIN"/>
    <property type="match status" value="1"/>
</dbReference>
<dbReference type="AlphaFoldDB" id="A0A8X6NQ14"/>
<keyword evidence="1" id="KW-0472">Membrane</keyword>
<dbReference type="PANTHER" id="PTHR47326">
    <property type="entry name" value="TRANSPOSABLE ELEMENT TC3 TRANSPOSASE-LIKE PROTEIN"/>
    <property type="match status" value="1"/>
</dbReference>
<sequence length="196" mass="22680">MVNYTNAELSDMHLTYGIVGCNRPAVHLSYMGLYSMKRTPSQFFVGLHRMPSETGTSAGYNYAYRIAFTQKYLENCATDLHFPVRVLFIDKESFTWEEIINRHNNHFLAVEKSHETRHIAARNRFSLKVQTYNVGNLLIGSYLLNLPLTGCIYLIFLQKMFPSLLCNGHVSAWMQLTEWFQQDEVLHTLAVTFLTI</sequence>
<feature type="transmembrane region" description="Helical" evidence="1">
    <location>
        <begin position="134"/>
        <end position="156"/>
    </location>
</feature>
<keyword evidence="1" id="KW-1133">Transmembrane helix</keyword>
<organism evidence="2 3">
    <name type="scientific">Nephila pilipes</name>
    <name type="common">Giant wood spider</name>
    <name type="synonym">Nephila maculata</name>
    <dbReference type="NCBI Taxonomy" id="299642"/>
    <lineage>
        <taxon>Eukaryota</taxon>
        <taxon>Metazoa</taxon>
        <taxon>Ecdysozoa</taxon>
        <taxon>Arthropoda</taxon>
        <taxon>Chelicerata</taxon>
        <taxon>Arachnida</taxon>
        <taxon>Araneae</taxon>
        <taxon>Araneomorphae</taxon>
        <taxon>Entelegynae</taxon>
        <taxon>Araneoidea</taxon>
        <taxon>Nephilidae</taxon>
        <taxon>Nephila</taxon>
    </lineage>
</organism>
<keyword evidence="3" id="KW-1185">Reference proteome</keyword>
<evidence type="ECO:0000313" key="3">
    <source>
        <dbReference type="Proteomes" id="UP000887013"/>
    </source>
</evidence>